<evidence type="ECO:0000259" key="1">
    <source>
        <dbReference type="PROSITE" id="PS50011"/>
    </source>
</evidence>
<feature type="domain" description="Protein kinase" evidence="1">
    <location>
        <begin position="58"/>
        <end position="367"/>
    </location>
</feature>
<dbReference type="PROSITE" id="PS50011">
    <property type="entry name" value="PROTEIN_KINASE_DOM"/>
    <property type="match status" value="1"/>
</dbReference>
<dbReference type="Gene3D" id="1.10.510.10">
    <property type="entry name" value="Transferase(Phosphotransferase) domain 1"/>
    <property type="match status" value="1"/>
</dbReference>
<dbReference type="InterPro" id="IPR011009">
    <property type="entry name" value="Kinase-like_dom_sf"/>
</dbReference>
<dbReference type="SMART" id="SM00220">
    <property type="entry name" value="S_TKc"/>
    <property type="match status" value="1"/>
</dbReference>
<dbReference type="Pfam" id="PF00069">
    <property type="entry name" value="Pkinase"/>
    <property type="match status" value="1"/>
</dbReference>
<dbReference type="OrthoDB" id="5987198at2759"/>
<accession>A0A9Q5NBQ2</accession>
<evidence type="ECO:0000313" key="2">
    <source>
        <dbReference type="EMBL" id="OCB91923.1"/>
    </source>
</evidence>
<gene>
    <name evidence="2" type="ORF">A7U60_g791</name>
</gene>
<dbReference type="GO" id="GO:0004672">
    <property type="term" value="F:protein kinase activity"/>
    <property type="evidence" value="ECO:0007669"/>
    <property type="project" value="InterPro"/>
</dbReference>
<keyword evidence="3" id="KW-1185">Reference proteome</keyword>
<dbReference type="Proteomes" id="UP000757232">
    <property type="component" value="Unassembled WGS sequence"/>
</dbReference>
<dbReference type="AlphaFoldDB" id="A0A9Q5NBQ2"/>
<dbReference type="GO" id="GO:0005524">
    <property type="term" value="F:ATP binding"/>
    <property type="evidence" value="ECO:0007669"/>
    <property type="project" value="InterPro"/>
</dbReference>
<name>A0A9Q5NBQ2_SANBA</name>
<proteinExistence type="predicted"/>
<protein>
    <recommendedName>
        <fullName evidence="1">Protein kinase domain-containing protein</fullName>
    </recommendedName>
</protein>
<organism evidence="2 3">
    <name type="scientific">Sanghuangporus baumii</name>
    <name type="common">Phellinus baumii</name>
    <dbReference type="NCBI Taxonomy" id="108892"/>
    <lineage>
        <taxon>Eukaryota</taxon>
        <taxon>Fungi</taxon>
        <taxon>Dikarya</taxon>
        <taxon>Basidiomycota</taxon>
        <taxon>Agaricomycotina</taxon>
        <taxon>Agaricomycetes</taxon>
        <taxon>Hymenochaetales</taxon>
        <taxon>Hymenochaetaceae</taxon>
        <taxon>Sanghuangporus</taxon>
    </lineage>
</organism>
<dbReference type="SUPFAM" id="SSF56112">
    <property type="entry name" value="Protein kinase-like (PK-like)"/>
    <property type="match status" value="1"/>
</dbReference>
<dbReference type="EMBL" id="LNZH02000050">
    <property type="protein sequence ID" value="OCB91923.1"/>
    <property type="molecule type" value="Genomic_DNA"/>
</dbReference>
<reference evidence="2" key="1">
    <citation type="submission" date="2016-06" db="EMBL/GenBank/DDBJ databases">
        <title>Draft Genome sequence of the fungus Inonotus baumii.</title>
        <authorList>
            <person name="Zhu H."/>
            <person name="Lin W."/>
        </authorList>
    </citation>
    <scope>NUCLEOTIDE SEQUENCE</scope>
    <source>
        <strain evidence="2">821</strain>
    </source>
</reference>
<comment type="caution">
    <text evidence="2">The sequence shown here is derived from an EMBL/GenBank/DDBJ whole genome shotgun (WGS) entry which is preliminary data.</text>
</comment>
<sequence>MPGKTARSDENVPDDGISYDLMPDEIVWRDRQKMLERHGYLLRPRFRPGWVPSWLNTDKDPLLCEDSLFNPVPKLIDATRIPDGKKVVIKSVQRDSTETSIGTFLSSPDLAKDPRNHCVPILDVIRDESAPNSEFLILPLLRPFNIPPFFSVDEMLDFVKQTLEGLAFMHNVGVAHRDCSDMNIMFDGAGMYPNGFHASVWNLDERGVPTSPRRRSDVASVKYYFTDFGLSSHFADGEARVVTGVDGLDREVPELLPLNRYDPFPVDVFILGNVLKRNFTTKFLNASFLIPLVESMTQENSMERPSAAEALAHFERLISSIPGYKRRWRLKEVGKGRLGTFIQDVGSLGRECYFIIGSLFKSPRHSK</sequence>
<evidence type="ECO:0000313" key="3">
    <source>
        <dbReference type="Proteomes" id="UP000757232"/>
    </source>
</evidence>
<dbReference type="InterPro" id="IPR000719">
    <property type="entry name" value="Prot_kinase_dom"/>
</dbReference>